<accession>A0A097SQK2</accession>
<keyword evidence="1" id="KW-0614">Plasmid</keyword>
<evidence type="ECO:0008006" key="2">
    <source>
        <dbReference type="Google" id="ProtNLM"/>
    </source>
</evidence>
<name>A0A097SQK2_9NOCA</name>
<sequence>MRAVISIPRIARHGVDSRECFGRYRWKIEHTFAWLTGYPRMTLCYGRHGKYFPVYFHLSPR</sequence>
<evidence type="ECO:0000313" key="1">
    <source>
        <dbReference type="EMBL" id="AIU93818.1"/>
    </source>
</evidence>
<organism evidence="1">
    <name type="scientific">Rhodococcus sp. NS1</name>
    <dbReference type="NCBI Taxonomy" id="402236"/>
    <lineage>
        <taxon>Bacteria</taxon>
        <taxon>Bacillati</taxon>
        <taxon>Actinomycetota</taxon>
        <taxon>Actinomycetes</taxon>
        <taxon>Mycobacteriales</taxon>
        <taxon>Nocardiaceae</taxon>
        <taxon>Rhodococcus</taxon>
    </lineage>
</organism>
<geneLocation type="plasmid" evidence="1">
    <name>pNSL1</name>
</geneLocation>
<protein>
    <recommendedName>
        <fullName evidence="2">Transposase IS4-like domain-containing protein</fullName>
    </recommendedName>
</protein>
<dbReference type="EMBL" id="KJ605395">
    <property type="protein sequence ID" value="AIU93818.1"/>
    <property type="molecule type" value="Genomic_DNA"/>
</dbReference>
<dbReference type="AlphaFoldDB" id="A0A097SQK2"/>
<gene>
    <name evidence="1" type="ORF">LRS1606.384</name>
</gene>
<reference evidence="1" key="1">
    <citation type="submission" date="2014-03" db="EMBL/GenBank/DDBJ databases">
        <authorList>
            <person name="Zhang G."/>
            <person name="Zhu L."/>
            <person name="Fang P."/>
        </authorList>
    </citation>
    <scope>NUCLEOTIDE SEQUENCE</scope>
    <source>
        <strain evidence="1">NS1</strain>
        <plasmid evidence="1">pNSL1</plasmid>
    </source>
</reference>
<proteinExistence type="predicted"/>